<comment type="caution">
    <text evidence="1">The sequence shown here is derived from an EMBL/GenBank/DDBJ whole genome shotgun (WGS) entry which is preliminary data.</text>
</comment>
<reference evidence="1 2" key="1">
    <citation type="submission" date="2017-10" db="EMBL/GenBank/DDBJ databases">
        <authorList>
            <person name="Regsiter A."/>
            <person name="William W."/>
        </authorList>
    </citation>
    <scope>NUCLEOTIDE SEQUENCE [LARGE SCALE GENOMIC DNA]</scope>
    <source>
        <strain evidence="1 2">CFBP6991</strain>
    </source>
</reference>
<evidence type="ECO:0000313" key="2">
    <source>
        <dbReference type="Proteomes" id="UP000234345"/>
    </source>
</evidence>
<name>A0A7Z7IV92_XANCH</name>
<dbReference type="EMBL" id="OCZC01000021">
    <property type="protein sequence ID" value="SOO22203.1"/>
    <property type="molecule type" value="Genomic_DNA"/>
</dbReference>
<proteinExistence type="predicted"/>
<accession>A0A7Z7IV92</accession>
<organism evidence="1 2">
    <name type="scientific">Xanthomonas campestris pv. phaseoli</name>
    <dbReference type="NCBI Taxonomy" id="317013"/>
    <lineage>
        <taxon>Bacteria</taxon>
        <taxon>Pseudomonadati</taxon>
        <taxon>Pseudomonadota</taxon>
        <taxon>Gammaproteobacteria</taxon>
        <taxon>Lysobacterales</taxon>
        <taxon>Lysobacteraceae</taxon>
        <taxon>Xanthomonas</taxon>
    </lineage>
</organism>
<gene>
    <name evidence="1" type="ORF">XFF6991_4927</name>
</gene>
<evidence type="ECO:0000313" key="1">
    <source>
        <dbReference type="EMBL" id="SOO22203.1"/>
    </source>
</evidence>
<dbReference type="AlphaFoldDB" id="A0A7Z7IV92"/>
<dbReference type="Proteomes" id="UP000234345">
    <property type="component" value="Unassembled WGS sequence"/>
</dbReference>
<sequence>MIFNNFFIIIFNIIFCSHSIL</sequence>
<protein>
    <submittedName>
        <fullName evidence="1">Uncharacterized protein</fullName>
    </submittedName>
</protein>